<accession>D8JQ25</accession>
<evidence type="ECO:0000313" key="2">
    <source>
        <dbReference type="EMBL" id="ADJ23351.1"/>
    </source>
</evidence>
<dbReference type="RefSeq" id="WP_013214165.1">
    <property type="nucleotide sequence ID" value="NC_014313.1"/>
</dbReference>
<proteinExistence type="predicted"/>
<dbReference type="KEGG" id="hdn:Hden_1539"/>
<dbReference type="STRING" id="582899.Hden_0119"/>
<dbReference type="Proteomes" id="UP000002033">
    <property type="component" value="Chromosome"/>
</dbReference>
<reference evidence="1" key="1">
    <citation type="submission" date="2010-06" db="EMBL/GenBank/DDBJ databases">
        <title>Complete sequence of Hyphomicrobium denitrificans ATCC 51888.</title>
        <authorList>
            <consortium name="US DOE Joint Genome Institute"/>
            <person name="Lucas S."/>
            <person name="Copeland A."/>
            <person name="Lapidus A."/>
            <person name="Cheng J.-F."/>
            <person name="Bruce D."/>
            <person name="Goodwin L."/>
            <person name="Pitluck S."/>
            <person name="Held B."/>
            <person name="Detter J.C."/>
            <person name="Han C."/>
            <person name="Tapia R."/>
            <person name="Land M."/>
            <person name="Hauser L."/>
            <person name="Kyrpides N."/>
            <person name="Ivanova N."/>
            <person name="Brown P.J.B."/>
            <person name="Brun Y.V."/>
            <person name="Woyke T."/>
        </authorList>
    </citation>
    <scope>NUCLEOTIDE SEQUENCE</scope>
    <source>
        <strain evidence="1">ATCC 51888</strain>
    </source>
</reference>
<reference evidence="3" key="2">
    <citation type="journal article" date="2011" name="J. Bacteriol.">
        <title>Genome sequences of eight morphologically diverse alphaproteobacteria.</title>
        <authorList>
            <consortium name="US DOE Joint Genome Institute"/>
            <person name="Brown P.J."/>
            <person name="Kysela D.T."/>
            <person name="Buechlein A."/>
            <person name="Hemmerich C."/>
            <person name="Brun Y.V."/>
        </authorList>
    </citation>
    <scope>NUCLEOTIDE SEQUENCE [LARGE SCALE GENOMIC DNA]</scope>
    <source>
        <strain evidence="3">ATCC 51888 / DSM 1869 / NCIB 11706 / TK 0415</strain>
    </source>
</reference>
<keyword evidence="3" id="KW-1185">Reference proteome</keyword>
<dbReference type="AlphaFoldDB" id="D8JQ25"/>
<name>D8JQ25_HYPDA</name>
<gene>
    <name evidence="1" type="ordered locus">Hden_0119</name>
    <name evidence="2" type="ordered locus">Hden_1539</name>
</gene>
<protein>
    <submittedName>
        <fullName evidence="1">Uncharacterized protein</fullName>
    </submittedName>
</protein>
<evidence type="ECO:0000313" key="1">
    <source>
        <dbReference type="EMBL" id="ADJ21946.1"/>
    </source>
</evidence>
<dbReference type="HOGENOM" id="CLU_2569207_0_0_5"/>
<organism evidence="1 3">
    <name type="scientific">Hyphomicrobium denitrificans (strain ATCC 51888 / DSM 1869 / NCIMB 11706 / TK 0415)</name>
    <dbReference type="NCBI Taxonomy" id="582899"/>
    <lineage>
        <taxon>Bacteria</taxon>
        <taxon>Pseudomonadati</taxon>
        <taxon>Pseudomonadota</taxon>
        <taxon>Alphaproteobacteria</taxon>
        <taxon>Hyphomicrobiales</taxon>
        <taxon>Hyphomicrobiaceae</taxon>
        <taxon>Hyphomicrobium</taxon>
    </lineage>
</organism>
<dbReference type="EMBL" id="CP002083">
    <property type="protein sequence ID" value="ADJ21946.1"/>
    <property type="molecule type" value="Genomic_DNA"/>
</dbReference>
<dbReference type="EMBL" id="CP002083">
    <property type="protein sequence ID" value="ADJ23351.1"/>
    <property type="molecule type" value="Genomic_DNA"/>
</dbReference>
<dbReference type="KEGG" id="hdn:Hden_0119"/>
<sequence>MLSDILLMKKQFKVGSRVVPSEYGRVQHIVQKRVNRGTVVSVSNVSPAGYAGTVTVQWDCYKRAHSYAACFIDPLMTRGKS</sequence>
<evidence type="ECO:0000313" key="3">
    <source>
        <dbReference type="Proteomes" id="UP000002033"/>
    </source>
</evidence>